<dbReference type="PANTHER" id="PTHR21581:SF33">
    <property type="entry name" value="D-ALANYL-D-ALANINE CARBOXYPEPTIDASE DACB"/>
    <property type="match status" value="1"/>
</dbReference>
<organism evidence="18 19">
    <name type="scientific">Limnochorda pilosa</name>
    <dbReference type="NCBI Taxonomy" id="1555112"/>
    <lineage>
        <taxon>Bacteria</taxon>
        <taxon>Bacillati</taxon>
        <taxon>Bacillota</taxon>
        <taxon>Limnochordia</taxon>
        <taxon>Limnochordales</taxon>
        <taxon>Limnochordaceae</taxon>
        <taxon>Limnochorda</taxon>
    </lineage>
</organism>
<dbReference type="KEGG" id="lpil:LIP_2813"/>
<reference evidence="19" key="2">
    <citation type="journal article" date="2016" name="Int. J. Syst. Evol. Microbiol.">
        <title>Complete genome sequence and cell structure of Limnochorda pilosa, a Gram-negative spore-former within the phylum Firmicutes.</title>
        <authorList>
            <person name="Watanabe M."/>
            <person name="Kojima H."/>
            <person name="Fukui M."/>
        </authorList>
    </citation>
    <scope>NUCLEOTIDE SEQUENCE [LARGE SCALE GENOMIC DNA]</scope>
    <source>
        <strain evidence="19">HC45</strain>
    </source>
</reference>
<feature type="binding site" evidence="14">
    <location>
        <position position="243"/>
    </location>
    <ligand>
        <name>substrate</name>
    </ligand>
</feature>
<keyword evidence="10" id="KW-0573">Peptidoglycan synthesis</keyword>
<evidence type="ECO:0000256" key="11">
    <source>
        <dbReference type="ARBA" id="ARBA00023316"/>
    </source>
</evidence>
<dbReference type="Gene3D" id="2.60.410.10">
    <property type="entry name" value="D-Ala-D-Ala carboxypeptidase, C-terminal domain"/>
    <property type="match status" value="1"/>
</dbReference>
<evidence type="ECO:0000259" key="17">
    <source>
        <dbReference type="SMART" id="SM00936"/>
    </source>
</evidence>
<dbReference type="GO" id="GO:0008360">
    <property type="term" value="P:regulation of cell shape"/>
    <property type="evidence" value="ECO:0007669"/>
    <property type="project" value="UniProtKB-KW"/>
</dbReference>
<dbReference type="Proteomes" id="UP000065807">
    <property type="component" value="Chromosome"/>
</dbReference>
<dbReference type="STRING" id="1555112.LIP_2813"/>
<dbReference type="GO" id="GO:0009252">
    <property type="term" value="P:peptidoglycan biosynthetic process"/>
    <property type="evidence" value="ECO:0007669"/>
    <property type="project" value="UniProtKB-UniPathway"/>
</dbReference>
<reference evidence="19" key="1">
    <citation type="submission" date="2015-07" db="EMBL/GenBank/DDBJ databases">
        <title>Complete genome sequence and phylogenetic analysis of Limnochorda pilosa.</title>
        <authorList>
            <person name="Watanabe M."/>
            <person name="Kojima H."/>
            <person name="Fukui M."/>
        </authorList>
    </citation>
    <scope>NUCLEOTIDE SEQUENCE [LARGE SCALE GENOMIC DNA]</scope>
    <source>
        <strain evidence="19">HC45</strain>
    </source>
</reference>
<dbReference type="InterPro" id="IPR001967">
    <property type="entry name" value="Peptidase_S11_N"/>
</dbReference>
<gene>
    <name evidence="18" type="ORF">LIP_2813</name>
</gene>
<evidence type="ECO:0000256" key="8">
    <source>
        <dbReference type="ARBA" id="ARBA00022801"/>
    </source>
</evidence>
<dbReference type="OrthoDB" id="9791132at2"/>
<dbReference type="InterPro" id="IPR018044">
    <property type="entry name" value="Peptidase_S11"/>
</dbReference>
<dbReference type="EMBL" id="AP014924">
    <property type="protein sequence ID" value="BAS28642.1"/>
    <property type="molecule type" value="Genomic_DNA"/>
</dbReference>
<evidence type="ECO:0000256" key="3">
    <source>
        <dbReference type="ARBA" id="ARBA00007164"/>
    </source>
</evidence>
<feature type="chain" id="PRO_5039211517" description="serine-type D-Ala-D-Ala carboxypeptidase" evidence="16">
    <location>
        <begin position="23"/>
        <end position="388"/>
    </location>
</feature>
<comment type="similarity">
    <text evidence="3 15">Belongs to the peptidase S11 family.</text>
</comment>
<dbReference type="EC" id="3.4.16.4" evidence="4"/>
<dbReference type="InterPro" id="IPR015956">
    <property type="entry name" value="Peniciliin-bd_prot_C_sf"/>
</dbReference>
<evidence type="ECO:0000256" key="5">
    <source>
        <dbReference type="ARBA" id="ARBA00022645"/>
    </source>
</evidence>
<dbReference type="GO" id="GO:0006508">
    <property type="term" value="P:proteolysis"/>
    <property type="evidence" value="ECO:0007669"/>
    <property type="project" value="UniProtKB-KW"/>
</dbReference>
<feature type="active site" description="Acyl-ester intermediate" evidence="13">
    <location>
        <position position="87"/>
    </location>
</feature>
<proteinExistence type="inferred from homology"/>
<dbReference type="SUPFAM" id="SSF56601">
    <property type="entry name" value="beta-lactamase/transpeptidase-like"/>
    <property type="match status" value="1"/>
</dbReference>
<dbReference type="InterPro" id="IPR037167">
    <property type="entry name" value="Peptidase_S11_C_sf"/>
</dbReference>
<feature type="active site" evidence="13">
    <location>
        <position position="142"/>
    </location>
</feature>
<accession>A0A0K2SNQ9</accession>
<sequence>MVISRRQLQRLALVILAAAVLAAGARQVATRIRPAWVPAAPPPEVTYWPGAREEGPALRARAAILLEGSTGTILYARNEHQQRAPASTTKIVTALLAVERGGLDEQVRVSPEAAGTRGSSAYLRAGQELPLLELLHAMMLPSGNDAAVAVAEHVAGSVPSFARLMNQRVRELGARNSLFQNPHGLDAAGHYTTAYDLALITRTAMRYPVFARIVQTREHPSAWGTWSNTNRLLWSYEGTVGVKTGTTGNAGNCLVTAVNREGLELVSVVLGSPDRWSESVRLLEWGFDTFRRLELASAHAPLVEAAAPGTEEAIPLASPQPVQLLVRKDQVDDVQLRVRLAPVRLPVRRFEPLGQVDLLLGDEVVRTLPLEAAASVGQPSWWHLLLGR</sequence>
<feature type="domain" description="Peptidase S11 D-Ala-D-Ala carboxypeptidase A C-terminal" evidence="17">
    <location>
        <begin position="290"/>
        <end position="378"/>
    </location>
</feature>
<evidence type="ECO:0000256" key="6">
    <source>
        <dbReference type="ARBA" id="ARBA00022670"/>
    </source>
</evidence>
<name>A0A0K2SNQ9_LIMPI</name>
<comment type="pathway">
    <text evidence="2">Cell wall biogenesis; peptidoglycan biosynthesis.</text>
</comment>
<dbReference type="Pfam" id="PF00768">
    <property type="entry name" value="Peptidase_S11"/>
    <property type="match status" value="1"/>
</dbReference>
<evidence type="ECO:0000256" key="15">
    <source>
        <dbReference type="RuleBase" id="RU004016"/>
    </source>
</evidence>
<comment type="function">
    <text evidence="1">Removes C-terminal D-alanyl residues from sugar-peptide cell wall precursors.</text>
</comment>
<dbReference type="SMART" id="SM00936">
    <property type="entry name" value="PBP5_C"/>
    <property type="match status" value="1"/>
</dbReference>
<dbReference type="InterPro" id="IPR012338">
    <property type="entry name" value="Beta-lactam/transpept-like"/>
</dbReference>
<evidence type="ECO:0000256" key="10">
    <source>
        <dbReference type="ARBA" id="ARBA00022984"/>
    </source>
</evidence>
<dbReference type="Gene3D" id="3.40.710.10">
    <property type="entry name" value="DD-peptidase/beta-lactamase superfamily"/>
    <property type="match status" value="1"/>
</dbReference>
<dbReference type="AlphaFoldDB" id="A0A0K2SNQ9"/>
<evidence type="ECO:0000256" key="2">
    <source>
        <dbReference type="ARBA" id="ARBA00004752"/>
    </source>
</evidence>
<evidence type="ECO:0000256" key="16">
    <source>
        <dbReference type="SAM" id="SignalP"/>
    </source>
</evidence>
<keyword evidence="19" id="KW-1185">Reference proteome</keyword>
<evidence type="ECO:0000256" key="7">
    <source>
        <dbReference type="ARBA" id="ARBA00022729"/>
    </source>
</evidence>
<evidence type="ECO:0000256" key="13">
    <source>
        <dbReference type="PIRSR" id="PIRSR618044-1"/>
    </source>
</evidence>
<keyword evidence="8" id="KW-0378">Hydrolase</keyword>
<keyword evidence="11" id="KW-0961">Cell wall biogenesis/degradation</keyword>
<feature type="active site" description="Proton acceptor" evidence="13">
    <location>
        <position position="90"/>
    </location>
</feature>
<dbReference type="GO" id="GO:0071555">
    <property type="term" value="P:cell wall organization"/>
    <property type="evidence" value="ECO:0007669"/>
    <property type="project" value="UniProtKB-KW"/>
</dbReference>
<dbReference type="PRINTS" id="PR00725">
    <property type="entry name" value="DADACBPTASE1"/>
</dbReference>
<evidence type="ECO:0000256" key="12">
    <source>
        <dbReference type="ARBA" id="ARBA00034000"/>
    </source>
</evidence>
<dbReference type="RefSeq" id="WP_068139294.1">
    <property type="nucleotide sequence ID" value="NZ_AP014924.1"/>
</dbReference>
<evidence type="ECO:0000313" key="18">
    <source>
        <dbReference type="EMBL" id="BAS28642.1"/>
    </source>
</evidence>
<protein>
    <recommendedName>
        <fullName evidence="4">serine-type D-Ala-D-Ala carboxypeptidase</fullName>
        <ecNumber evidence="4">3.4.16.4</ecNumber>
    </recommendedName>
</protein>
<keyword evidence="6" id="KW-0645">Protease</keyword>
<keyword evidence="7 16" id="KW-0732">Signal</keyword>
<dbReference type="PANTHER" id="PTHR21581">
    <property type="entry name" value="D-ALANYL-D-ALANINE CARBOXYPEPTIDASE"/>
    <property type="match status" value="1"/>
</dbReference>
<dbReference type="InterPro" id="IPR012907">
    <property type="entry name" value="Peptidase_S11_C"/>
</dbReference>
<feature type="signal peptide" evidence="16">
    <location>
        <begin position="1"/>
        <end position="22"/>
    </location>
</feature>
<evidence type="ECO:0000256" key="14">
    <source>
        <dbReference type="PIRSR" id="PIRSR618044-2"/>
    </source>
</evidence>
<keyword evidence="5" id="KW-0121">Carboxypeptidase</keyword>
<comment type="catalytic activity">
    <reaction evidence="12">
        <text>Preferential cleavage: (Ac)2-L-Lys-D-Ala-|-D-Ala. Also transpeptidation of peptidyl-alanyl moieties that are N-acyl substituents of D-alanine.</text>
        <dbReference type="EC" id="3.4.16.4"/>
    </reaction>
</comment>
<keyword evidence="9" id="KW-0133">Cell shape</keyword>
<evidence type="ECO:0000256" key="4">
    <source>
        <dbReference type="ARBA" id="ARBA00012448"/>
    </source>
</evidence>
<dbReference type="PATRIC" id="fig|1555112.3.peg.2857"/>
<dbReference type="GO" id="GO:0009002">
    <property type="term" value="F:serine-type D-Ala-D-Ala carboxypeptidase activity"/>
    <property type="evidence" value="ECO:0007669"/>
    <property type="project" value="UniProtKB-EC"/>
</dbReference>
<evidence type="ECO:0000256" key="1">
    <source>
        <dbReference type="ARBA" id="ARBA00003217"/>
    </source>
</evidence>
<dbReference type="SUPFAM" id="SSF69189">
    <property type="entry name" value="Penicillin-binding protein associated domain"/>
    <property type="match status" value="1"/>
</dbReference>
<evidence type="ECO:0000256" key="9">
    <source>
        <dbReference type="ARBA" id="ARBA00022960"/>
    </source>
</evidence>
<evidence type="ECO:0000313" key="19">
    <source>
        <dbReference type="Proteomes" id="UP000065807"/>
    </source>
</evidence>
<dbReference type="UniPathway" id="UPA00219"/>